<evidence type="ECO:0000313" key="2">
    <source>
        <dbReference type="EMBL" id="ORZ26627.1"/>
    </source>
</evidence>
<dbReference type="PANTHER" id="PTHR17985">
    <property type="entry name" value="SER/THR-RICH PROTEIN T10 IN DGCR REGION"/>
    <property type="match status" value="1"/>
</dbReference>
<dbReference type="EMBL" id="MCFF01000006">
    <property type="protein sequence ID" value="ORZ26627.1"/>
    <property type="molecule type" value="Genomic_DNA"/>
</dbReference>
<feature type="region of interest" description="Disordered" evidence="1">
    <location>
        <begin position="309"/>
        <end position="335"/>
    </location>
</feature>
<dbReference type="GO" id="GO:0005794">
    <property type="term" value="C:Golgi apparatus"/>
    <property type="evidence" value="ECO:0007669"/>
    <property type="project" value="TreeGrafter"/>
</dbReference>
<gene>
    <name evidence="2" type="ORF">BCR41DRAFT_203011</name>
</gene>
<dbReference type="GO" id="GO:0009306">
    <property type="term" value="P:protein secretion"/>
    <property type="evidence" value="ECO:0007669"/>
    <property type="project" value="TreeGrafter"/>
</dbReference>
<keyword evidence="3" id="KW-1185">Reference proteome</keyword>
<dbReference type="RefSeq" id="XP_021884390.1">
    <property type="nucleotide sequence ID" value="XM_022019901.1"/>
</dbReference>
<dbReference type="InParanoid" id="A0A1Y2GWI2"/>
<comment type="caution">
    <text evidence="2">The sequence shown here is derived from an EMBL/GenBank/DDBJ whole genome shotgun (WGS) entry which is preliminary data.</text>
</comment>
<evidence type="ECO:0008006" key="4">
    <source>
        <dbReference type="Google" id="ProtNLM"/>
    </source>
</evidence>
<dbReference type="PANTHER" id="PTHR17985:SF8">
    <property type="entry name" value="TRANSPORT AND GOLGI ORGANIZATION PROTEIN 2 HOMOLOG"/>
    <property type="match status" value="1"/>
</dbReference>
<evidence type="ECO:0000256" key="1">
    <source>
        <dbReference type="SAM" id="MobiDB-lite"/>
    </source>
</evidence>
<proteinExistence type="predicted"/>
<sequence>MCILLWTLPFCNHPRFKFAFASNRDEFMGREAARADFWDIPSVLKRANTPKQPNRGTCGVGILSGQDLQPSQAVNYVIQETETLPDGQEKTTLVLPTEDVPGTWLGITTHGDLVGLTNYRETMAYLAEKRSPKLSRGKVCGEYLIAMASAHENHYRRQQQQSMVSDNCDSSSSITAATGVPKDRAEQWIRKRAVGWDTEFEGLNLLVVQNAGDQQSVAGNREGSELFVFNETSRSNAAKVAIATSYDSDPLDNSNPTILPGSVVGVSNSVFKRPWTKVDIGVQALEKILNKSIELFGAGSKASLRESAASLIPSPSSNSPSIPSPPSTNDGRPIISNDDQKEIAWLVIQMLTLLRVNTKPFPDDRGEKDVLAKINGLRERVFIPKITLGITDSHDYDYARRSQTVLARNNESTPFLFKNKKARLLFVFVKPFIDS</sequence>
<protein>
    <recommendedName>
        <fullName evidence="4">NRDE protein-domain-containing protein</fullName>
    </recommendedName>
</protein>
<dbReference type="InterPro" id="IPR008551">
    <property type="entry name" value="TANGO2"/>
</dbReference>
<dbReference type="OrthoDB" id="191601at2759"/>
<feature type="compositionally biased region" description="Low complexity" evidence="1">
    <location>
        <begin position="309"/>
        <end position="321"/>
    </location>
</feature>
<dbReference type="AlphaFoldDB" id="A0A1Y2GWI2"/>
<dbReference type="GeneID" id="33561745"/>
<name>A0A1Y2GWI2_9FUNG</name>
<evidence type="ECO:0000313" key="3">
    <source>
        <dbReference type="Proteomes" id="UP000193648"/>
    </source>
</evidence>
<dbReference type="GO" id="GO:0007030">
    <property type="term" value="P:Golgi organization"/>
    <property type="evidence" value="ECO:0007669"/>
    <property type="project" value="TreeGrafter"/>
</dbReference>
<accession>A0A1Y2GWI2</accession>
<dbReference type="Pfam" id="PF05742">
    <property type="entry name" value="TANGO2"/>
    <property type="match status" value="2"/>
</dbReference>
<reference evidence="2 3" key="1">
    <citation type="submission" date="2016-07" db="EMBL/GenBank/DDBJ databases">
        <title>Pervasive Adenine N6-methylation of Active Genes in Fungi.</title>
        <authorList>
            <consortium name="DOE Joint Genome Institute"/>
            <person name="Mondo S.J."/>
            <person name="Dannebaum R.O."/>
            <person name="Kuo R.C."/>
            <person name="Labutti K."/>
            <person name="Haridas S."/>
            <person name="Kuo A."/>
            <person name="Salamov A."/>
            <person name="Ahrendt S.R."/>
            <person name="Lipzen A."/>
            <person name="Sullivan W."/>
            <person name="Andreopoulos W.B."/>
            <person name="Clum A."/>
            <person name="Lindquist E."/>
            <person name="Daum C."/>
            <person name="Ramamoorthy G.K."/>
            <person name="Gryganskyi A."/>
            <person name="Culley D."/>
            <person name="Magnuson J.K."/>
            <person name="James T.Y."/>
            <person name="O'Malley M.A."/>
            <person name="Stajich J.E."/>
            <person name="Spatafora J.W."/>
            <person name="Visel A."/>
            <person name="Grigoriev I.V."/>
        </authorList>
    </citation>
    <scope>NUCLEOTIDE SEQUENCE [LARGE SCALE GENOMIC DNA]</scope>
    <source>
        <strain evidence="2 3">NRRL 3116</strain>
    </source>
</reference>
<dbReference type="Proteomes" id="UP000193648">
    <property type="component" value="Unassembled WGS sequence"/>
</dbReference>
<organism evidence="2 3">
    <name type="scientific">Lobosporangium transversale</name>
    <dbReference type="NCBI Taxonomy" id="64571"/>
    <lineage>
        <taxon>Eukaryota</taxon>
        <taxon>Fungi</taxon>
        <taxon>Fungi incertae sedis</taxon>
        <taxon>Mucoromycota</taxon>
        <taxon>Mortierellomycotina</taxon>
        <taxon>Mortierellomycetes</taxon>
        <taxon>Mortierellales</taxon>
        <taxon>Mortierellaceae</taxon>
        <taxon>Lobosporangium</taxon>
    </lineage>
</organism>